<dbReference type="AlphaFoldDB" id="A0A1Q9ETZ1"/>
<gene>
    <name evidence="2" type="ORF">AK812_SmicGene5395</name>
</gene>
<feature type="region of interest" description="Disordered" evidence="1">
    <location>
        <begin position="40"/>
        <end position="74"/>
    </location>
</feature>
<evidence type="ECO:0000313" key="3">
    <source>
        <dbReference type="Proteomes" id="UP000186817"/>
    </source>
</evidence>
<sequence length="231" mass="26426">MQGLLCRRDQVQSTASMRHVTINNNRCRTFMKKQQKRLLAADNDGEINKNSNSNYPAEEDDDDNDLVDNDDDDESNGVVMVMVMMTTMVMVKTTKMMLVAMMTTDDDDDHDAEDDLRMMRYSSRRTAGLSMGVLLIVLGDVRSQPKLRSWHARWKLRFEMQRFFLEVQGPKQKHGKRLRSEELAKLVERLAVVADWFWQACEGITGDPSALGHLDTFAGMLLCFNAAPLQD</sequence>
<comment type="caution">
    <text evidence="2">The sequence shown here is derived from an EMBL/GenBank/DDBJ whole genome shotgun (WGS) entry which is preliminary data.</text>
</comment>
<evidence type="ECO:0000256" key="1">
    <source>
        <dbReference type="SAM" id="MobiDB-lite"/>
    </source>
</evidence>
<dbReference type="EMBL" id="LSRX01000070">
    <property type="protein sequence ID" value="OLQ10870.1"/>
    <property type="molecule type" value="Genomic_DNA"/>
</dbReference>
<organism evidence="2 3">
    <name type="scientific">Symbiodinium microadriaticum</name>
    <name type="common">Dinoflagellate</name>
    <name type="synonym">Zooxanthella microadriatica</name>
    <dbReference type="NCBI Taxonomy" id="2951"/>
    <lineage>
        <taxon>Eukaryota</taxon>
        <taxon>Sar</taxon>
        <taxon>Alveolata</taxon>
        <taxon>Dinophyceae</taxon>
        <taxon>Suessiales</taxon>
        <taxon>Symbiodiniaceae</taxon>
        <taxon>Symbiodinium</taxon>
    </lineage>
</organism>
<dbReference type="Proteomes" id="UP000186817">
    <property type="component" value="Unassembled WGS sequence"/>
</dbReference>
<evidence type="ECO:0000313" key="2">
    <source>
        <dbReference type="EMBL" id="OLQ10870.1"/>
    </source>
</evidence>
<protein>
    <submittedName>
        <fullName evidence="2">Uncharacterized protein</fullName>
    </submittedName>
</protein>
<keyword evidence="3" id="KW-1185">Reference proteome</keyword>
<name>A0A1Q9ETZ1_SYMMI</name>
<feature type="compositionally biased region" description="Acidic residues" evidence="1">
    <location>
        <begin position="57"/>
        <end position="74"/>
    </location>
</feature>
<reference evidence="2 3" key="1">
    <citation type="submission" date="2016-02" db="EMBL/GenBank/DDBJ databases">
        <title>Genome analysis of coral dinoflagellate symbionts highlights evolutionary adaptations to a symbiotic lifestyle.</title>
        <authorList>
            <person name="Aranda M."/>
            <person name="Li Y."/>
            <person name="Liew Y.J."/>
            <person name="Baumgarten S."/>
            <person name="Simakov O."/>
            <person name="Wilson M."/>
            <person name="Piel J."/>
            <person name="Ashoor H."/>
            <person name="Bougouffa S."/>
            <person name="Bajic V.B."/>
            <person name="Ryu T."/>
            <person name="Ravasi T."/>
            <person name="Bayer T."/>
            <person name="Micklem G."/>
            <person name="Kim H."/>
            <person name="Bhak J."/>
            <person name="Lajeunesse T.C."/>
            <person name="Voolstra C.R."/>
        </authorList>
    </citation>
    <scope>NUCLEOTIDE SEQUENCE [LARGE SCALE GENOMIC DNA]</scope>
    <source>
        <strain evidence="2 3">CCMP2467</strain>
    </source>
</reference>
<proteinExistence type="predicted"/>
<accession>A0A1Q9ETZ1</accession>